<reference evidence="2" key="1">
    <citation type="journal article" date="2019" name="Int. J. Syst. Evol. Microbiol.">
        <title>The Global Catalogue of Microorganisms (GCM) 10K type strain sequencing project: providing services to taxonomists for standard genome sequencing and annotation.</title>
        <authorList>
            <consortium name="The Broad Institute Genomics Platform"/>
            <consortium name="The Broad Institute Genome Sequencing Center for Infectious Disease"/>
            <person name="Wu L."/>
            <person name="Ma J."/>
        </authorList>
    </citation>
    <scope>NUCLEOTIDE SEQUENCE [LARGE SCALE GENOMIC DNA]</scope>
    <source>
        <strain evidence="2">CGMCC 1.15772</strain>
    </source>
</reference>
<dbReference type="EMBL" id="JBHTBE010000001">
    <property type="protein sequence ID" value="MFC7267878.1"/>
    <property type="molecule type" value="Genomic_DNA"/>
</dbReference>
<organism evidence="1 2">
    <name type="scientific">Microbacterium fluvii</name>
    <dbReference type="NCBI Taxonomy" id="415215"/>
    <lineage>
        <taxon>Bacteria</taxon>
        <taxon>Bacillati</taxon>
        <taxon>Actinomycetota</taxon>
        <taxon>Actinomycetes</taxon>
        <taxon>Micrococcales</taxon>
        <taxon>Microbacteriaceae</taxon>
        <taxon>Microbacterium</taxon>
    </lineage>
</organism>
<dbReference type="Proteomes" id="UP001596507">
    <property type="component" value="Unassembled WGS sequence"/>
</dbReference>
<dbReference type="RefSeq" id="WP_262872803.1">
    <property type="nucleotide sequence ID" value="NZ_BAABKW010000018.1"/>
</dbReference>
<protein>
    <submittedName>
        <fullName evidence="1">Fe-S oxidoreductase</fullName>
    </submittedName>
</protein>
<keyword evidence="2" id="KW-1185">Reference proteome</keyword>
<name>A0ABW2H9W2_9MICO</name>
<accession>A0ABW2H9W2</accession>
<gene>
    <name evidence="1" type="ORF">ACFQRL_02755</name>
</gene>
<evidence type="ECO:0000313" key="1">
    <source>
        <dbReference type="EMBL" id="MFC7267878.1"/>
    </source>
</evidence>
<sequence>MSPIAAPPTGWRQRADRAVARGRALDRLIPAFLLDSAVSRLGYLYGTAVGFAWGGLWSTGRVERREGLWVFRGLPAWAFRRGGVCVGGCYLTGDARVTDRVLRHEAVHKRQWERYGLLMPVLYALAGRDPLRNRFEIEAGLEDGNYLPRNMAAVAARTASQRPNLPTRG</sequence>
<comment type="caution">
    <text evidence="1">The sequence shown here is derived from an EMBL/GenBank/DDBJ whole genome shotgun (WGS) entry which is preliminary data.</text>
</comment>
<evidence type="ECO:0000313" key="2">
    <source>
        <dbReference type="Proteomes" id="UP001596507"/>
    </source>
</evidence>
<proteinExistence type="predicted"/>